<comment type="caution">
    <text evidence="2">The sequence shown here is derived from an EMBL/GenBank/DDBJ whole genome shotgun (WGS) entry which is preliminary data.</text>
</comment>
<proteinExistence type="predicted"/>
<evidence type="ECO:0000256" key="1">
    <source>
        <dbReference type="SAM" id="MobiDB-lite"/>
    </source>
</evidence>
<evidence type="ECO:0000313" key="3">
    <source>
        <dbReference type="Proteomes" id="UP001218218"/>
    </source>
</evidence>
<feature type="compositionally biased region" description="Basic and acidic residues" evidence="1">
    <location>
        <begin position="218"/>
        <end position="231"/>
    </location>
</feature>
<dbReference type="AlphaFoldDB" id="A0AAD7EN59"/>
<organism evidence="2 3">
    <name type="scientific">Mycena albidolilacea</name>
    <dbReference type="NCBI Taxonomy" id="1033008"/>
    <lineage>
        <taxon>Eukaryota</taxon>
        <taxon>Fungi</taxon>
        <taxon>Dikarya</taxon>
        <taxon>Basidiomycota</taxon>
        <taxon>Agaricomycotina</taxon>
        <taxon>Agaricomycetes</taxon>
        <taxon>Agaricomycetidae</taxon>
        <taxon>Agaricales</taxon>
        <taxon>Marasmiineae</taxon>
        <taxon>Mycenaceae</taxon>
        <taxon>Mycena</taxon>
    </lineage>
</organism>
<reference evidence="2" key="1">
    <citation type="submission" date="2023-03" db="EMBL/GenBank/DDBJ databases">
        <title>Massive genome expansion in bonnet fungi (Mycena s.s.) driven by repeated elements and novel gene families across ecological guilds.</title>
        <authorList>
            <consortium name="Lawrence Berkeley National Laboratory"/>
            <person name="Harder C.B."/>
            <person name="Miyauchi S."/>
            <person name="Viragh M."/>
            <person name="Kuo A."/>
            <person name="Thoen E."/>
            <person name="Andreopoulos B."/>
            <person name="Lu D."/>
            <person name="Skrede I."/>
            <person name="Drula E."/>
            <person name="Henrissat B."/>
            <person name="Morin E."/>
            <person name="Kohler A."/>
            <person name="Barry K."/>
            <person name="LaButti K."/>
            <person name="Morin E."/>
            <person name="Salamov A."/>
            <person name="Lipzen A."/>
            <person name="Mereny Z."/>
            <person name="Hegedus B."/>
            <person name="Baldrian P."/>
            <person name="Stursova M."/>
            <person name="Weitz H."/>
            <person name="Taylor A."/>
            <person name="Grigoriev I.V."/>
            <person name="Nagy L.G."/>
            <person name="Martin F."/>
            <person name="Kauserud H."/>
        </authorList>
    </citation>
    <scope>NUCLEOTIDE SEQUENCE</scope>
    <source>
        <strain evidence="2">CBHHK002</strain>
    </source>
</reference>
<gene>
    <name evidence="2" type="ORF">DFH08DRAFT_812946</name>
</gene>
<sequence length="469" mass="50496">MSQREGVDRNGDDEDARRCDKVGRHKVEAMGGGEELNKLQRDPEAMGKVMGKLGREDTNGARGAELRRDLIRGGAGDLALDLLAWAPDRRGRHALALAAQGGRGLHTIDKLVDKSGERCDEVVLVVGDHAQTPQEDQLIGHYLEGLRLRDADPLTQPEVPVIVVGVRAGMDAGGEERREVSKADRGPRLCPAGEVLNRDCARLGAVGPGDESNTAGGLRHDERQGRGTEGDTDSKHLVACFLGERRRRGKRCQCSETHSSLLFLGEALVVELAQAAARSRNGCSRFLESCDKELLRGVGERTCQRRNLVDTAEGTQLLTTAGLAAAMLALGIAGAGAEGALGAWCSGRTRMLGRGAGSRENMVLGGRSFKLCKEAIGRWQCTSHYGKGVEAEFIECQENFENLVKANFEIADVLPELPSVSVVSAVMVVPQFQRSMDAKNSDIVDRTLLIVWLESVQGGVNFGDTKQSL</sequence>
<accession>A0AAD7EN59</accession>
<feature type="compositionally biased region" description="Basic and acidic residues" evidence="1">
    <location>
        <begin position="1"/>
        <end position="28"/>
    </location>
</feature>
<dbReference type="EMBL" id="JARIHO010000029">
    <property type="protein sequence ID" value="KAJ7337624.1"/>
    <property type="molecule type" value="Genomic_DNA"/>
</dbReference>
<keyword evidence="3" id="KW-1185">Reference proteome</keyword>
<evidence type="ECO:0000313" key="2">
    <source>
        <dbReference type="EMBL" id="KAJ7337624.1"/>
    </source>
</evidence>
<feature type="region of interest" description="Disordered" evidence="1">
    <location>
        <begin position="1"/>
        <end position="43"/>
    </location>
</feature>
<name>A0AAD7EN59_9AGAR</name>
<dbReference type="Proteomes" id="UP001218218">
    <property type="component" value="Unassembled WGS sequence"/>
</dbReference>
<feature type="region of interest" description="Disordered" evidence="1">
    <location>
        <begin position="206"/>
        <end position="231"/>
    </location>
</feature>
<protein>
    <submittedName>
        <fullName evidence="2">Uncharacterized protein</fullName>
    </submittedName>
</protein>